<proteinExistence type="predicted"/>
<gene>
    <name evidence="1" type="ORF">FHU40_001044</name>
</gene>
<evidence type="ECO:0000313" key="2">
    <source>
        <dbReference type="Proteomes" id="UP000589626"/>
    </source>
</evidence>
<dbReference type="Proteomes" id="UP000589626">
    <property type="component" value="Unassembled WGS sequence"/>
</dbReference>
<accession>A0A7W4VT24</accession>
<dbReference type="EMBL" id="JACHWR010000001">
    <property type="protein sequence ID" value="MBB3041243.1"/>
    <property type="molecule type" value="Genomic_DNA"/>
</dbReference>
<name>A0A7W4VT24_9ACTN</name>
<dbReference type="AlphaFoldDB" id="A0A7W4VT24"/>
<evidence type="ECO:0000313" key="1">
    <source>
        <dbReference type="EMBL" id="MBB3041243.1"/>
    </source>
</evidence>
<protein>
    <submittedName>
        <fullName evidence="1">Uncharacterized protein</fullName>
    </submittedName>
</protein>
<reference evidence="1 2" key="1">
    <citation type="submission" date="2020-08" db="EMBL/GenBank/DDBJ databases">
        <title>Sequencing the genomes of 1000 actinobacteria strains.</title>
        <authorList>
            <person name="Klenk H.-P."/>
        </authorList>
    </citation>
    <scope>NUCLEOTIDE SEQUENCE [LARGE SCALE GENOMIC DNA]</scope>
    <source>
        <strain evidence="1 2">DSM 105498</strain>
    </source>
</reference>
<comment type="caution">
    <text evidence="1">The sequence shown here is derived from an EMBL/GenBank/DDBJ whole genome shotgun (WGS) entry which is preliminary data.</text>
</comment>
<organism evidence="1 2">
    <name type="scientific">Nocardioides soli</name>
    <dbReference type="NCBI Taxonomy" id="1036020"/>
    <lineage>
        <taxon>Bacteria</taxon>
        <taxon>Bacillati</taxon>
        <taxon>Actinomycetota</taxon>
        <taxon>Actinomycetes</taxon>
        <taxon>Propionibacteriales</taxon>
        <taxon>Nocardioidaceae</taxon>
        <taxon>Nocardioides</taxon>
    </lineage>
</organism>
<sequence>MKLRSMIRPKTDVDGEQKHTIEVEGSSYDDCVAQVDAQTPDGWIKLYVMPLER</sequence>
<keyword evidence="2" id="KW-1185">Reference proteome</keyword>
<dbReference type="RefSeq" id="WP_183591164.1">
    <property type="nucleotide sequence ID" value="NZ_JACHWR010000001.1"/>
</dbReference>